<organism evidence="2 3">
    <name type="scientific">Nocardia donostiensis</name>
    <dbReference type="NCBI Taxonomy" id="1538463"/>
    <lineage>
        <taxon>Bacteria</taxon>
        <taxon>Bacillati</taxon>
        <taxon>Actinomycetota</taxon>
        <taxon>Actinomycetes</taxon>
        <taxon>Mycobacteriales</taxon>
        <taxon>Nocardiaceae</taxon>
        <taxon>Nocardia</taxon>
    </lineage>
</organism>
<dbReference type="AlphaFoldDB" id="A0A1V2TCE1"/>
<sequence>MGAEQDPDRDGWPEYHRPPRDIVSRRARPPDDIPSGTVEVVHYEMTPNGIERVAEHLEVTRPYTGRSSTHE</sequence>
<proteinExistence type="predicted"/>
<protein>
    <submittedName>
        <fullName evidence="2">Uncharacterized protein</fullName>
    </submittedName>
</protein>
<evidence type="ECO:0000256" key="1">
    <source>
        <dbReference type="SAM" id="MobiDB-lite"/>
    </source>
</evidence>
<dbReference type="EMBL" id="MUMY01000017">
    <property type="protein sequence ID" value="ONM47169.1"/>
    <property type="molecule type" value="Genomic_DNA"/>
</dbReference>
<evidence type="ECO:0000313" key="2">
    <source>
        <dbReference type="EMBL" id="ONM47169.1"/>
    </source>
</evidence>
<feature type="region of interest" description="Disordered" evidence="1">
    <location>
        <begin position="1"/>
        <end position="36"/>
    </location>
</feature>
<gene>
    <name evidence="2" type="ORF">B0T46_19575</name>
</gene>
<name>A0A1V2TCE1_9NOCA</name>
<dbReference type="Proteomes" id="UP000188836">
    <property type="component" value="Unassembled WGS sequence"/>
</dbReference>
<dbReference type="RefSeq" id="WP_077119474.1">
    <property type="nucleotide sequence ID" value="NZ_MUKP01000013.1"/>
</dbReference>
<feature type="compositionally biased region" description="Basic and acidic residues" evidence="1">
    <location>
        <begin position="1"/>
        <end position="31"/>
    </location>
</feature>
<accession>A0A1V2TCE1</accession>
<reference evidence="2 3" key="1">
    <citation type="journal article" date="2016" name="Antonie Van Leeuwenhoek">
        <title>Nocardia donostiensis sp. nov., isolated from human respiratory specimens.</title>
        <authorList>
            <person name="Ercibengoa M."/>
            <person name="Bell M."/>
            <person name="Marimon J.M."/>
            <person name="Humrighouse B."/>
            <person name="Klenk H.P."/>
            <person name="Potter G."/>
            <person name="Perez-Trallero E."/>
        </authorList>
    </citation>
    <scope>NUCLEOTIDE SEQUENCE [LARGE SCALE GENOMIC DNA]</scope>
    <source>
        <strain evidence="2 3">X1655</strain>
    </source>
</reference>
<dbReference type="OrthoDB" id="4561296at2"/>
<comment type="caution">
    <text evidence="2">The sequence shown here is derived from an EMBL/GenBank/DDBJ whole genome shotgun (WGS) entry which is preliminary data.</text>
</comment>
<keyword evidence="3" id="KW-1185">Reference proteome</keyword>
<evidence type="ECO:0000313" key="3">
    <source>
        <dbReference type="Proteomes" id="UP000188836"/>
    </source>
</evidence>